<dbReference type="Proteomes" id="UP000317909">
    <property type="component" value="Chromosome"/>
</dbReference>
<dbReference type="EMBL" id="CP036339">
    <property type="protein sequence ID" value="QDT73923.1"/>
    <property type="molecule type" value="Genomic_DNA"/>
</dbReference>
<protein>
    <submittedName>
        <fullName evidence="1">Uncharacterized protein</fullName>
    </submittedName>
</protein>
<proteinExistence type="predicted"/>
<name>A0A517TZY8_9BACT</name>
<evidence type="ECO:0000313" key="1">
    <source>
        <dbReference type="EMBL" id="QDT73923.1"/>
    </source>
</evidence>
<gene>
    <name evidence="1" type="ORF">I41_31150</name>
</gene>
<accession>A0A517TZY8</accession>
<organism evidence="1 2">
    <name type="scientific">Lacipirellula limnantheis</name>
    <dbReference type="NCBI Taxonomy" id="2528024"/>
    <lineage>
        <taxon>Bacteria</taxon>
        <taxon>Pseudomonadati</taxon>
        <taxon>Planctomycetota</taxon>
        <taxon>Planctomycetia</taxon>
        <taxon>Pirellulales</taxon>
        <taxon>Lacipirellulaceae</taxon>
        <taxon>Lacipirellula</taxon>
    </lineage>
</organism>
<evidence type="ECO:0000313" key="2">
    <source>
        <dbReference type="Proteomes" id="UP000317909"/>
    </source>
</evidence>
<keyword evidence="2" id="KW-1185">Reference proteome</keyword>
<sequence length="154" mass="16321">MPSLGLRSSFKIVLLGRLALLTLIASSQLLGCGKTAPPPIDRTRIEDVASWHQLYAASHGRKLPPDEAAFVAFVEAKMKERGQPFDAAAFLVSPRDGQKFVVQYGTGSVTLGADSSVVVHEKEGYDGKLLVGFQSGRSGEVDAAELPALTAAKP</sequence>
<reference evidence="1 2" key="1">
    <citation type="submission" date="2019-02" db="EMBL/GenBank/DDBJ databases">
        <title>Deep-cultivation of Planctomycetes and their phenomic and genomic characterization uncovers novel biology.</title>
        <authorList>
            <person name="Wiegand S."/>
            <person name="Jogler M."/>
            <person name="Boedeker C."/>
            <person name="Pinto D."/>
            <person name="Vollmers J."/>
            <person name="Rivas-Marin E."/>
            <person name="Kohn T."/>
            <person name="Peeters S.H."/>
            <person name="Heuer A."/>
            <person name="Rast P."/>
            <person name="Oberbeckmann S."/>
            <person name="Bunk B."/>
            <person name="Jeske O."/>
            <person name="Meyerdierks A."/>
            <person name="Storesund J.E."/>
            <person name="Kallscheuer N."/>
            <person name="Luecker S."/>
            <person name="Lage O.M."/>
            <person name="Pohl T."/>
            <person name="Merkel B.J."/>
            <person name="Hornburger P."/>
            <person name="Mueller R.-W."/>
            <person name="Bruemmer F."/>
            <person name="Labrenz M."/>
            <person name="Spormann A.M."/>
            <person name="Op den Camp H."/>
            <person name="Overmann J."/>
            <person name="Amann R."/>
            <person name="Jetten M.S.M."/>
            <person name="Mascher T."/>
            <person name="Medema M.H."/>
            <person name="Devos D.P."/>
            <person name="Kaster A.-K."/>
            <person name="Ovreas L."/>
            <person name="Rohde M."/>
            <person name="Galperin M.Y."/>
            <person name="Jogler C."/>
        </authorList>
    </citation>
    <scope>NUCLEOTIDE SEQUENCE [LARGE SCALE GENOMIC DNA]</scope>
    <source>
        <strain evidence="1 2">I41</strain>
    </source>
</reference>
<dbReference type="AlphaFoldDB" id="A0A517TZY8"/>
<dbReference type="KEGG" id="llh:I41_31150"/>
<dbReference type="OrthoDB" id="264179at2"/>
<dbReference type="RefSeq" id="WP_145433647.1">
    <property type="nucleotide sequence ID" value="NZ_CP036339.1"/>
</dbReference>